<proteinExistence type="predicted"/>
<dbReference type="PANTHER" id="PTHR43798">
    <property type="entry name" value="MONOACYLGLYCEROL LIPASE"/>
    <property type="match status" value="1"/>
</dbReference>
<dbReference type="Pfam" id="PF00561">
    <property type="entry name" value="Abhydrolase_1"/>
    <property type="match status" value="1"/>
</dbReference>
<keyword evidence="2" id="KW-0378">Hydrolase</keyword>
<sequence length="268" mass="29531">MPFVLSDGRPLYYERTGSGPAVLLLHGAGSNAATWWQQLPAFSARYTCITVDIRCFGRSEAPLSEFQWPVLLQDVQLLLAHEKVERVAIIGQSLGGMIGLRLALAQPHLVAGFVASDTSLSIDHPEMLQRIRDRQITQKAVTVEQRSLGAWFLENQPEKAGLYAQINHFNPSAYKLESDQWGKALAELMKPEVLLPMGALAEVECPTLFVVGSEDPIVPVSAMHEAAKLVSHGAVAVIHDAGHSAYFEKATEYNTLVLDFLERQVYPL</sequence>
<accession>A0ABP8IDF0</accession>
<gene>
    <name evidence="2" type="ORF">GCM10023165_49870</name>
</gene>
<dbReference type="SUPFAM" id="SSF53474">
    <property type="entry name" value="alpha/beta-Hydrolases"/>
    <property type="match status" value="1"/>
</dbReference>
<keyword evidence="3" id="KW-1185">Reference proteome</keyword>
<dbReference type="GO" id="GO:0016787">
    <property type="term" value="F:hydrolase activity"/>
    <property type="evidence" value="ECO:0007669"/>
    <property type="project" value="UniProtKB-KW"/>
</dbReference>
<feature type="domain" description="AB hydrolase-1" evidence="1">
    <location>
        <begin position="20"/>
        <end position="250"/>
    </location>
</feature>
<organism evidence="2 3">
    <name type="scientific">Variovorax defluvii</name>
    <dbReference type="NCBI Taxonomy" id="913761"/>
    <lineage>
        <taxon>Bacteria</taxon>
        <taxon>Pseudomonadati</taxon>
        <taxon>Pseudomonadota</taxon>
        <taxon>Betaproteobacteria</taxon>
        <taxon>Burkholderiales</taxon>
        <taxon>Comamonadaceae</taxon>
        <taxon>Variovorax</taxon>
    </lineage>
</organism>
<evidence type="ECO:0000313" key="2">
    <source>
        <dbReference type="EMBL" id="GAA4356640.1"/>
    </source>
</evidence>
<evidence type="ECO:0000259" key="1">
    <source>
        <dbReference type="Pfam" id="PF00561"/>
    </source>
</evidence>
<dbReference type="InterPro" id="IPR050266">
    <property type="entry name" value="AB_hydrolase_sf"/>
</dbReference>
<comment type="caution">
    <text evidence="2">The sequence shown here is derived from an EMBL/GenBank/DDBJ whole genome shotgun (WGS) entry which is preliminary data.</text>
</comment>
<dbReference type="InterPro" id="IPR000073">
    <property type="entry name" value="AB_hydrolase_1"/>
</dbReference>
<dbReference type="InterPro" id="IPR029058">
    <property type="entry name" value="AB_hydrolase_fold"/>
</dbReference>
<dbReference type="Gene3D" id="3.40.50.1820">
    <property type="entry name" value="alpha/beta hydrolase"/>
    <property type="match status" value="1"/>
</dbReference>
<name>A0ABP8IDF0_9BURK</name>
<dbReference type="EMBL" id="BAABGJ010000080">
    <property type="protein sequence ID" value="GAA4356640.1"/>
    <property type="molecule type" value="Genomic_DNA"/>
</dbReference>
<protein>
    <submittedName>
        <fullName evidence="2">Alpha/beta hydrolase</fullName>
    </submittedName>
</protein>
<reference evidence="3" key="1">
    <citation type="journal article" date="2019" name="Int. J. Syst. Evol. Microbiol.">
        <title>The Global Catalogue of Microorganisms (GCM) 10K type strain sequencing project: providing services to taxonomists for standard genome sequencing and annotation.</title>
        <authorList>
            <consortium name="The Broad Institute Genomics Platform"/>
            <consortium name="The Broad Institute Genome Sequencing Center for Infectious Disease"/>
            <person name="Wu L."/>
            <person name="Ma J."/>
        </authorList>
    </citation>
    <scope>NUCLEOTIDE SEQUENCE [LARGE SCALE GENOMIC DNA]</scope>
    <source>
        <strain evidence="3">JCM 17804</strain>
    </source>
</reference>
<dbReference type="RefSeq" id="WP_345541357.1">
    <property type="nucleotide sequence ID" value="NZ_BAABGJ010000080.1"/>
</dbReference>
<evidence type="ECO:0000313" key="3">
    <source>
        <dbReference type="Proteomes" id="UP001500975"/>
    </source>
</evidence>
<dbReference type="PRINTS" id="PR00111">
    <property type="entry name" value="ABHYDROLASE"/>
</dbReference>
<dbReference type="Proteomes" id="UP001500975">
    <property type="component" value="Unassembled WGS sequence"/>
</dbReference>